<dbReference type="Proteomes" id="UP000074119">
    <property type="component" value="Chromosome"/>
</dbReference>
<organism evidence="3 4">
    <name type="scientific">Zhongshania aliphaticivorans</name>
    <dbReference type="NCBI Taxonomy" id="1470434"/>
    <lineage>
        <taxon>Bacteria</taxon>
        <taxon>Pseudomonadati</taxon>
        <taxon>Pseudomonadota</taxon>
        <taxon>Gammaproteobacteria</taxon>
        <taxon>Cellvibrionales</taxon>
        <taxon>Spongiibacteraceae</taxon>
        <taxon>Zhongshania</taxon>
    </lineage>
</organism>
<evidence type="ECO:0008006" key="5">
    <source>
        <dbReference type="Google" id="ProtNLM"/>
    </source>
</evidence>
<sequence length="121" mass="13928">MASANYTLKYMLAVFILSPLFAAAHSAHDPVKEIHKKDQTIASRQSEFDQLRFSAQKIENLQDQITAMESKILMIRNLMASDYPHIKEKMSKYSFDYIKSVEESLAQLKNTLQQTDTLLNQ</sequence>
<dbReference type="RefSeq" id="WP_008250293.1">
    <property type="nucleotide sequence ID" value="NZ_CP014544.1"/>
</dbReference>
<dbReference type="EMBL" id="CP014544">
    <property type="protein sequence ID" value="AMO68426.1"/>
    <property type="molecule type" value="Genomic_DNA"/>
</dbReference>
<gene>
    <name evidence="3" type="ORF">AZF00_08975</name>
</gene>
<feature type="chain" id="PRO_5007275050" description="YbgF trimerisation domain-containing protein" evidence="2">
    <location>
        <begin position="23"/>
        <end position="121"/>
    </location>
</feature>
<feature type="signal peptide" evidence="2">
    <location>
        <begin position="1"/>
        <end position="22"/>
    </location>
</feature>
<dbReference type="AlphaFoldDB" id="A0A127M5I8"/>
<dbReference type="KEGG" id="zal:AZF00_08975"/>
<evidence type="ECO:0000256" key="1">
    <source>
        <dbReference type="SAM" id="Coils"/>
    </source>
</evidence>
<keyword evidence="1" id="KW-0175">Coiled coil</keyword>
<protein>
    <recommendedName>
        <fullName evidence="5">YbgF trimerisation domain-containing protein</fullName>
    </recommendedName>
</protein>
<accession>A0A127M5I8</accession>
<proteinExistence type="predicted"/>
<evidence type="ECO:0000313" key="3">
    <source>
        <dbReference type="EMBL" id="AMO68426.1"/>
    </source>
</evidence>
<feature type="coiled-coil region" evidence="1">
    <location>
        <begin position="51"/>
        <end position="118"/>
    </location>
</feature>
<keyword evidence="2" id="KW-0732">Signal</keyword>
<evidence type="ECO:0000256" key="2">
    <source>
        <dbReference type="SAM" id="SignalP"/>
    </source>
</evidence>
<name>A0A127M5I8_9GAMM</name>
<evidence type="ECO:0000313" key="4">
    <source>
        <dbReference type="Proteomes" id="UP000074119"/>
    </source>
</evidence>
<reference evidence="3 4" key="1">
    <citation type="submission" date="2015-12" db="EMBL/GenBank/DDBJ databases">
        <authorList>
            <person name="Shamseldin A."/>
            <person name="Moawad H."/>
            <person name="Abd El-Rahim W.M."/>
            <person name="Sadowsky M.J."/>
        </authorList>
    </citation>
    <scope>NUCLEOTIDE SEQUENCE [LARGE SCALE GENOMIC DNA]</scope>
    <source>
        <strain evidence="3 4">SM2</strain>
    </source>
</reference>